<reference evidence="2 3" key="1">
    <citation type="submission" date="2021-07" db="EMBL/GenBank/DDBJ databases">
        <title>Paenibacillus radiodurans sp. nov., isolated from the southeastern edge of Tengger Desert.</title>
        <authorList>
            <person name="Zhang G."/>
        </authorList>
    </citation>
    <scope>NUCLEOTIDE SEQUENCE [LARGE SCALE GENOMIC DNA]</scope>
    <source>
        <strain evidence="2 3">DT7-4</strain>
    </source>
</reference>
<feature type="region of interest" description="Disordered" evidence="1">
    <location>
        <begin position="1"/>
        <end position="57"/>
    </location>
</feature>
<accession>A0ABS7D3Z4</accession>
<dbReference type="Proteomes" id="UP000812277">
    <property type="component" value="Unassembled WGS sequence"/>
</dbReference>
<keyword evidence="3" id="KW-1185">Reference proteome</keyword>
<comment type="caution">
    <text evidence="2">The sequence shown here is derived from an EMBL/GenBank/DDBJ whole genome shotgun (WGS) entry which is preliminary data.</text>
</comment>
<feature type="compositionally biased region" description="Acidic residues" evidence="1">
    <location>
        <begin position="39"/>
        <end position="50"/>
    </location>
</feature>
<protein>
    <submittedName>
        <fullName evidence="2">Uncharacterized protein</fullName>
    </submittedName>
</protein>
<evidence type="ECO:0000256" key="1">
    <source>
        <dbReference type="SAM" id="MobiDB-lite"/>
    </source>
</evidence>
<gene>
    <name evidence="2" type="ORF">K0T92_07330</name>
</gene>
<evidence type="ECO:0000313" key="2">
    <source>
        <dbReference type="EMBL" id="MBW7474553.1"/>
    </source>
</evidence>
<organism evidence="2 3">
    <name type="scientific">Paenibacillus oenotherae</name>
    <dbReference type="NCBI Taxonomy" id="1435645"/>
    <lineage>
        <taxon>Bacteria</taxon>
        <taxon>Bacillati</taxon>
        <taxon>Bacillota</taxon>
        <taxon>Bacilli</taxon>
        <taxon>Bacillales</taxon>
        <taxon>Paenibacillaceae</taxon>
        <taxon>Paenibacillus</taxon>
    </lineage>
</organism>
<name>A0ABS7D3Z4_9BACL</name>
<dbReference type="EMBL" id="JAHZIJ010000003">
    <property type="protein sequence ID" value="MBW7474553.1"/>
    <property type="molecule type" value="Genomic_DNA"/>
</dbReference>
<evidence type="ECO:0000313" key="3">
    <source>
        <dbReference type="Proteomes" id="UP000812277"/>
    </source>
</evidence>
<proteinExistence type="predicted"/>
<sequence length="77" mass="8214">MVKASGDEAAQSGLNNEGLAVKRRGRPPGSLKSSAEAAQEQEPEAQEEIGPEGAAPHWQAFYRSIRDAVADMRPPRG</sequence>
<dbReference type="RefSeq" id="WP_219871781.1">
    <property type="nucleotide sequence ID" value="NZ_JAHZIJ010000003.1"/>
</dbReference>